<sequence length="63" mass="6767">MPLPSRQRHDGAGGQRGNQRGIEVDKPVFLERTHCELSRSGIEIKVATLAARVANNVAACGQV</sequence>
<dbReference type="Proteomes" id="UP000619512">
    <property type="component" value="Unassembled WGS sequence"/>
</dbReference>
<organism evidence="2 3">
    <name type="scientific">Pseudoduganella plicata</name>
    <dbReference type="NCBI Taxonomy" id="321984"/>
    <lineage>
        <taxon>Bacteria</taxon>
        <taxon>Pseudomonadati</taxon>
        <taxon>Pseudomonadota</taxon>
        <taxon>Betaproteobacteria</taxon>
        <taxon>Burkholderiales</taxon>
        <taxon>Oxalobacteraceae</taxon>
        <taxon>Telluria group</taxon>
        <taxon>Pseudoduganella</taxon>
    </lineage>
</organism>
<protein>
    <submittedName>
        <fullName evidence="2">Uncharacterized protein</fullName>
    </submittedName>
</protein>
<reference evidence="2" key="2">
    <citation type="submission" date="2022-12" db="EMBL/GenBank/DDBJ databases">
        <authorList>
            <person name="Sun Q."/>
            <person name="Kim S."/>
        </authorList>
    </citation>
    <scope>NUCLEOTIDE SEQUENCE</scope>
    <source>
        <strain evidence="2">KCTC 12344</strain>
    </source>
</reference>
<proteinExistence type="predicted"/>
<evidence type="ECO:0000313" key="3">
    <source>
        <dbReference type="Proteomes" id="UP000619512"/>
    </source>
</evidence>
<evidence type="ECO:0000313" key="2">
    <source>
        <dbReference type="EMBL" id="GGY75762.1"/>
    </source>
</evidence>
<gene>
    <name evidence="2" type="ORF">GCM10007388_05400</name>
</gene>
<evidence type="ECO:0000256" key="1">
    <source>
        <dbReference type="SAM" id="MobiDB-lite"/>
    </source>
</evidence>
<feature type="region of interest" description="Disordered" evidence="1">
    <location>
        <begin position="1"/>
        <end position="25"/>
    </location>
</feature>
<name>A0AA87XZU2_9BURK</name>
<comment type="caution">
    <text evidence="2">The sequence shown here is derived from an EMBL/GenBank/DDBJ whole genome shotgun (WGS) entry which is preliminary data.</text>
</comment>
<dbReference type="EMBL" id="BMWW01000001">
    <property type="protein sequence ID" value="GGY75762.1"/>
    <property type="molecule type" value="Genomic_DNA"/>
</dbReference>
<dbReference type="AlphaFoldDB" id="A0AA87XZU2"/>
<reference evidence="2" key="1">
    <citation type="journal article" date="2014" name="Int. J. Syst. Evol. Microbiol.">
        <title>Complete genome sequence of Corynebacterium casei LMG S-19264T (=DSM 44701T), isolated from a smear-ripened cheese.</title>
        <authorList>
            <consortium name="US DOE Joint Genome Institute (JGI-PGF)"/>
            <person name="Walter F."/>
            <person name="Albersmeier A."/>
            <person name="Kalinowski J."/>
            <person name="Ruckert C."/>
        </authorList>
    </citation>
    <scope>NUCLEOTIDE SEQUENCE</scope>
    <source>
        <strain evidence="2">KCTC 12344</strain>
    </source>
</reference>
<accession>A0AA87XZU2</accession>